<evidence type="ECO:0000259" key="8">
    <source>
        <dbReference type="PROSITE" id="PS51101"/>
    </source>
</evidence>
<dbReference type="SUPFAM" id="SSF52728">
    <property type="entry name" value="PTS IIb component"/>
    <property type="match status" value="1"/>
</dbReference>
<keyword evidence="6" id="KW-0598">Phosphotransferase system</keyword>
<dbReference type="InterPro" id="IPR004720">
    <property type="entry name" value="PTS_IIB_sorbose-sp"/>
</dbReference>
<keyword evidence="4" id="KW-0762">Sugar transport</keyword>
<sequence>MSKPNILLTRIDNRLVHGQVGVIWTSSIGANLLLVANDDVAKDPLQQKLMQSTSESSGAQIRFFSIQKTIDIIGKAAPRQKIFIIVKTPTDAVKLVDGGVPIKEIDVGNMHFSTGKEKVTDKVYVDQQDKDDLMKLVNAGVNIYIQDVPGDKKVPIDF</sequence>
<feature type="domain" description="PTS EIIB type-4" evidence="8">
    <location>
        <begin position="2"/>
        <end position="158"/>
    </location>
</feature>
<reference evidence="9 10" key="1">
    <citation type="submission" date="2020-01" db="EMBL/GenBank/DDBJ databases">
        <title>Vast differences in strain-level diversity in the gut microbiota of two closely related honey bee species.</title>
        <authorList>
            <person name="Ellegaard K.M."/>
            <person name="Suenami S."/>
            <person name="Miyazaki R."/>
            <person name="Engel P."/>
        </authorList>
    </citation>
    <scope>NUCLEOTIDE SEQUENCE [LARGE SCALE GENOMIC DNA]</scope>
    <source>
        <strain evidence="9 10">ESL0416</strain>
    </source>
</reference>
<dbReference type="RefSeq" id="WP_220220673.1">
    <property type="nucleotide sequence ID" value="NZ_CP048268.1"/>
</dbReference>
<comment type="subcellular location">
    <subcellularLocation>
        <location evidence="1">Cytoplasm</location>
    </subcellularLocation>
</comment>
<evidence type="ECO:0000256" key="3">
    <source>
        <dbReference type="ARBA" id="ARBA00022490"/>
    </source>
</evidence>
<name>A0ABX8W7U0_9LACO</name>
<dbReference type="CDD" id="cd00001">
    <property type="entry name" value="PTS_IIB_man"/>
    <property type="match status" value="1"/>
</dbReference>
<evidence type="ECO:0000313" key="10">
    <source>
        <dbReference type="Proteomes" id="UP000826550"/>
    </source>
</evidence>
<dbReference type="NCBIfam" id="NF008508">
    <property type="entry name" value="PRK11425.1"/>
    <property type="match status" value="1"/>
</dbReference>
<accession>A0ABX8W7U0</accession>
<keyword evidence="2" id="KW-0813">Transport</keyword>
<dbReference type="Pfam" id="PF03830">
    <property type="entry name" value="PTSIIB_sorb"/>
    <property type="match status" value="1"/>
</dbReference>
<dbReference type="Gene3D" id="3.40.35.10">
    <property type="entry name" value="Phosphotransferase system, sorbose subfamily IIB component"/>
    <property type="match status" value="1"/>
</dbReference>
<gene>
    <name evidence="9" type="primary">agaB</name>
    <name evidence="9" type="ORF">GYM71_01605</name>
</gene>
<proteinExistence type="predicted"/>
<dbReference type="NCBIfam" id="NF007288">
    <property type="entry name" value="PRK09756.1"/>
    <property type="match status" value="1"/>
</dbReference>
<evidence type="ECO:0000313" key="9">
    <source>
        <dbReference type="EMBL" id="QYN52198.1"/>
    </source>
</evidence>
<protein>
    <submittedName>
        <fullName evidence="9">PTS N-acetylgalactosamine transporter subunit IIB</fullName>
    </submittedName>
</protein>
<dbReference type="PROSITE" id="PS51101">
    <property type="entry name" value="PTS_EIIB_TYPE_4"/>
    <property type="match status" value="1"/>
</dbReference>
<keyword evidence="10" id="KW-1185">Reference proteome</keyword>
<evidence type="ECO:0000256" key="1">
    <source>
        <dbReference type="ARBA" id="ARBA00004496"/>
    </source>
</evidence>
<dbReference type="EMBL" id="CP048268">
    <property type="protein sequence ID" value="QYN52198.1"/>
    <property type="molecule type" value="Genomic_DNA"/>
</dbReference>
<organism evidence="9 10">
    <name type="scientific">Lactobacillus panisapium</name>
    <dbReference type="NCBI Taxonomy" id="2012495"/>
    <lineage>
        <taxon>Bacteria</taxon>
        <taxon>Bacillati</taxon>
        <taxon>Bacillota</taxon>
        <taxon>Bacilli</taxon>
        <taxon>Lactobacillales</taxon>
        <taxon>Lactobacillaceae</taxon>
        <taxon>Lactobacillus</taxon>
    </lineage>
</organism>
<evidence type="ECO:0000256" key="2">
    <source>
        <dbReference type="ARBA" id="ARBA00022448"/>
    </source>
</evidence>
<dbReference type="NCBIfam" id="TIGR00854">
    <property type="entry name" value="pts-sorbose"/>
    <property type="match status" value="1"/>
</dbReference>
<dbReference type="Proteomes" id="UP000826550">
    <property type="component" value="Chromosome"/>
</dbReference>
<evidence type="ECO:0000256" key="4">
    <source>
        <dbReference type="ARBA" id="ARBA00022597"/>
    </source>
</evidence>
<keyword evidence="3" id="KW-0963">Cytoplasm</keyword>
<evidence type="ECO:0000256" key="7">
    <source>
        <dbReference type="ARBA" id="ARBA00022777"/>
    </source>
</evidence>
<dbReference type="InterPro" id="IPR036667">
    <property type="entry name" value="PTS_IIB_sorbose-sp_sf"/>
</dbReference>
<evidence type="ECO:0000256" key="5">
    <source>
        <dbReference type="ARBA" id="ARBA00022679"/>
    </source>
</evidence>
<evidence type="ECO:0000256" key="6">
    <source>
        <dbReference type="ARBA" id="ARBA00022683"/>
    </source>
</evidence>
<keyword evidence="7" id="KW-0418">Kinase</keyword>
<keyword evidence="5" id="KW-0808">Transferase</keyword>
<dbReference type="InterPro" id="IPR018455">
    <property type="entry name" value="PTS_IIB_sorbose-sp_subgr"/>
</dbReference>